<reference evidence="2" key="1">
    <citation type="submission" date="2018-09" db="EMBL/GenBank/DDBJ databases">
        <authorList>
            <person name="Zhu H."/>
        </authorList>
    </citation>
    <scope>NUCLEOTIDE SEQUENCE [LARGE SCALE GENOMIC DNA]</scope>
    <source>
        <strain evidence="2">K1W22B-1</strain>
    </source>
</reference>
<dbReference type="Proteomes" id="UP000276542">
    <property type="component" value="Unassembled WGS sequence"/>
</dbReference>
<accession>A0A3A5HC59</accession>
<dbReference type="AlphaFoldDB" id="A0A3A5HC59"/>
<evidence type="ECO:0000313" key="1">
    <source>
        <dbReference type="EMBL" id="RJS47468.1"/>
    </source>
</evidence>
<sequence>MDKDSRDGRQTELLIRRFGQSGATVDDAVPAFSGMYPAFSGFGNWELLFTRWRILALAAGEVQVWTAWTGPTPKKLLASADRHDLVVERGHLAYSRVTVAGHRLWVHRRDLASLKRWRESAE</sequence>
<organism evidence="1 2">
    <name type="scientific">Nocardioides cavernaquae</name>
    <dbReference type="NCBI Taxonomy" id="2321396"/>
    <lineage>
        <taxon>Bacteria</taxon>
        <taxon>Bacillati</taxon>
        <taxon>Actinomycetota</taxon>
        <taxon>Actinomycetes</taxon>
        <taxon>Propionibacteriales</taxon>
        <taxon>Nocardioidaceae</taxon>
        <taxon>Nocardioides</taxon>
    </lineage>
</organism>
<comment type="caution">
    <text evidence="1">The sequence shown here is derived from an EMBL/GenBank/DDBJ whole genome shotgun (WGS) entry which is preliminary data.</text>
</comment>
<dbReference type="EMBL" id="QYRP01000002">
    <property type="protein sequence ID" value="RJS47468.1"/>
    <property type="molecule type" value="Genomic_DNA"/>
</dbReference>
<evidence type="ECO:0000313" key="2">
    <source>
        <dbReference type="Proteomes" id="UP000276542"/>
    </source>
</evidence>
<dbReference type="RefSeq" id="WP_120061433.1">
    <property type="nucleotide sequence ID" value="NZ_QYRP01000002.1"/>
</dbReference>
<gene>
    <name evidence="1" type="ORF">D4739_15445</name>
</gene>
<proteinExistence type="predicted"/>
<keyword evidence="2" id="KW-1185">Reference proteome</keyword>
<name>A0A3A5HC59_9ACTN</name>
<protein>
    <submittedName>
        <fullName evidence="1">Uncharacterized protein</fullName>
    </submittedName>
</protein>